<feature type="transmembrane region" description="Helical" evidence="5">
    <location>
        <begin position="38"/>
        <end position="59"/>
    </location>
</feature>
<keyword evidence="4 5" id="KW-0472">Membrane</keyword>
<keyword evidence="3 5" id="KW-1133">Transmembrane helix</keyword>
<evidence type="ECO:0000256" key="2">
    <source>
        <dbReference type="ARBA" id="ARBA00022692"/>
    </source>
</evidence>
<evidence type="ECO:0000259" key="6">
    <source>
        <dbReference type="Pfam" id="PF07298"/>
    </source>
</evidence>
<dbReference type="InterPro" id="IPR009915">
    <property type="entry name" value="NnrU_dom"/>
</dbReference>
<feature type="transmembrane region" description="Helical" evidence="5">
    <location>
        <begin position="202"/>
        <end position="222"/>
    </location>
</feature>
<proteinExistence type="predicted"/>
<feature type="transmembrane region" description="Helical" evidence="5">
    <location>
        <begin position="71"/>
        <end position="92"/>
    </location>
</feature>
<dbReference type="RefSeq" id="WP_014743630.1">
    <property type="nucleotide sequence ID" value="NZ_CP121045.1"/>
</dbReference>
<feature type="transmembrane region" description="Helical" evidence="5">
    <location>
        <begin position="143"/>
        <end position="161"/>
    </location>
</feature>
<name>A0A162JL93_9PROT</name>
<comment type="subcellular location">
    <subcellularLocation>
        <location evidence="1">Membrane</location>
        <topology evidence="1">Multi-pass membrane protein</topology>
    </subcellularLocation>
</comment>
<comment type="caution">
    <text evidence="7">The sequence shown here is derived from an EMBL/GenBank/DDBJ whole genome shotgun (WGS) entry which is preliminary data.</text>
</comment>
<dbReference type="GeneID" id="97239927"/>
<evidence type="ECO:0000313" key="7">
    <source>
        <dbReference type="EMBL" id="KYO49424.1"/>
    </source>
</evidence>
<dbReference type="GO" id="GO:0016020">
    <property type="term" value="C:membrane"/>
    <property type="evidence" value="ECO:0007669"/>
    <property type="project" value="UniProtKB-SubCell"/>
</dbReference>
<evidence type="ECO:0000256" key="5">
    <source>
        <dbReference type="SAM" id="Phobius"/>
    </source>
</evidence>
<feature type="transmembrane region" description="Helical" evidence="5">
    <location>
        <begin position="121"/>
        <end position="137"/>
    </location>
</feature>
<dbReference type="Pfam" id="PF07298">
    <property type="entry name" value="NnrU"/>
    <property type="match status" value="1"/>
</dbReference>
<gene>
    <name evidence="7" type="ORF">AUP44_17305</name>
</gene>
<reference evidence="7 8" key="1">
    <citation type="submission" date="2015-12" db="EMBL/GenBank/DDBJ databases">
        <title>Genome sequence of Tistrella mobilis MCCC 1A02139.</title>
        <authorList>
            <person name="Lu L."/>
            <person name="Lai Q."/>
            <person name="Shao Z."/>
            <person name="Qian P."/>
        </authorList>
    </citation>
    <scope>NUCLEOTIDE SEQUENCE [LARGE SCALE GENOMIC DNA]</scope>
    <source>
        <strain evidence="7 8">MCCC 1A02139</strain>
    </source>
</reference>
<feature type="transmembrane region" description="Helical" evidence="5">
    <location>
        <begin position="6"/>
        <end position="26"/>
    </location>
</feature>
<dbReference type="Proteomes" id="UP000075787">
    <property type="component" value="Unassembled WGS sequence"/>
</dbReference>
<evidence type="ECO:0000313" key="8">
    <source>
        <dbReference type="Proteomes" id="UP000075787"/>
    </source>
</evidence>
<protein>
    <recommendedName>
        <fullName evidence="6">NnrU domain-containing protein</fullName>
    </recommendedName>
</protein>
<dbReference type="AlphaFoldDB" id="A0A162JL93"/>
<sequence length="228" mass="24557">MHQMIGLAIGAVLFLITHLVPGIPAVRRYMIASLGEGAYRALFSLVALFSLGILIWGYGQAPYVPLWDGSGALRHLAFTLMLFAVAFAVLGLTQRNPTMAGADAAGAPAPKAVGVLKITRHPLMWGIMIWAVAHVLANGDLATTILGVTIFIVAFAGSRLIEIRKRRDMPVSWMLFAAASSYIPFAAVFAGKAKGAFAEIAWWRWLVALVVYVALFAGHRWIAGVPLM</sequence>
<organism evidence="7 8">
    <name type="scientific">Tistrella mobilis</name>
    <dbReference type="NCBI Taxonomy" id="171437"/>
    <lineage>
        <taxon>Bacteria</taxon>
        <taxon>Pseudomonadati</taxon>
        <taxon>Pseudomonadota</taxon>
        <taxon>Alphaproteobacteria</taxon>
        <taxon>Geminicoccales</taxon>
        <taxon>Geminicoccaceae</taxon>
        <taxon>Tistrella</taxon>
    </lineage>
</organism>
<evidence type="ECO:0000256" key="3">
    <source>
        <dbReference type="ARBA" id="ARBA00022989"/>
    </source>
</evidence>
<dbReference type="OMA" id="PFVELWP"/>
<evidence type="ECO:0000256" key="4">
    <source>
        <dbReference type="ARBA" id="ARBA00023136"/>
    </source>
</evidence>
<dbReference type="EMBL" id="LPZR01000227">
    <property type="protein sequence ID" value="KYO49424.1"/>
    <property type="molecule type" value="Genomic_DNA"/>
</dbReference>
<dbReference type="OrthoDB" id="5293641at2"/>
<feature type="domain" description="NnrU" evidence="6">
    <location>
        <begin position="7"/>
        <end position="226"/>
    </location>
</feature>
<accession>A0A162JL93</accession>
<feature type="transmembrane region" description="Helical" evidence="5">
    <location>
        <begin position="173"/>
        <end position="190"/>
    </location>
</feature>
<evidence type="ECO:0000256" key="1">
    <source>
        <dbReference type="ARBA" id="ARBA00004141"/>
    </source>
</evidence>
<keyword evidence="2 5" id="KW-0812">Transmembrane</keyword>